<protein>
    <recommendedName>
        <fullName evidence="2">Endonuclease-reverse transcriptase</fullName>
    </recommendedName>
</protein>
<sequence>MKSYIYYLGCNLNQNWEVSKEIYIKIEKARATFTNMRQLFCNRGINIPLKARLVRCYIFSVLLYGVESWTLTETLMKKLEAFEMWVYRRILRISWVDKVSNERVIQRMNKEKEIVNTIKTRKLQYLGHISRNPERYKIPLLLLKGKVEGRRGRGRKRTSWLQNLRQWYGKNNSFLFMAATNKAEIANLISHVR</sequence>
<dbReference type="PANTHER" id="PTHR47027:SF25">
    <property type="entry name" value="REVERSE TRANSCRIPTASE DOMAIN-CONTAINING PROTEIN"/>
    <property type="match status" value="1"/>
</dbReference>
<dbReference type="EMBL" id="HBUF01159177">
    <property type="protein sequence ID" value="CAG6649678.1"/>
    <property type="molecule type" value="Transcribed_RNA"/>
</dbReference>
<organism evidence="1">
    <name type="scientific">Cacopsylla melanoneura</name>
    <dbReference type="NCBI Taxonomy" id="428564"/>
    <lineage>
        <taxon>Eukaryota</taxon>
        <taxon>Metazoa</taxon>
        <taxon>Ecdysozoa</taxon>
        <taxon>Arthropoda</taxon>
        <taxon>Hexapoda</taxon>
        <taxon>Insecta</taxon>
        <taxon>Pterygota</taxon>
        <taxon>Neoptera</taxon>
        <taxon>Paraneoptera</taxon>
        <taxon>Hemiptera</taxon>
        <taxon>Sternorrhyncha</taxon>
        <taxon>Psylloidea</taxon>
        <taxon>Psyllidae</taxon>
        <taxon>Psyllinae</taxon>
        <taxon>Cacopsylla</taxon>
    </lineage>
</organism>
<dbReference type="AlphaFoldDB" id="A0A8D8W790"/>
<evidence type="ECO:0000313" key="1">
    <source>
        <dbReference type="EMBL" id="CAG6649678.1"/>
    </source>
</evidence>
<reference evidence="1" key="1">
    <citation type="submission" date="2021-05" db="EMBL/GenBank/DDBJ databases">
        <authorList>
            <person name="Alioto T."/>
            <person name="Alioto T."/>
            <person name="Gomez Garrido J."/>
        </authorList>
    </citation>
    <scope>NUCLEOTIDE SEQUENCE</scope>
</reference>
<name>A0A8D8W790_9HEMI</name>
<proteinExistence type="predicted"/>
<dbReference type="PANTHER" id="PTHR47027">
    <property type="entry name" value="REVERSE TRANSCRIPTASE DOMAIN-CONTAINING PROTEIN"/>
    <property type="match status" value="1"/>
</dbReference>
<accession>A0A8D8W790</accession>
<evidence type="ECO:0008006" key="2">
    <source>
        <dbReference type="Google" id="ProtNLM"/>
    </source>
</evidence>